<dbReference type="PANTHER" id="PTHR43586">
    <property type="entry name" value="CYSTEINE DESULFURASE"/>
    <property type="match status" value="1"/>
</dbReference>
<evidence type="ECO:0000259" key="9">
    <source>
        <dbReference type="Pfam" id="PF00266"/>
    </source>
</evidence>
<dbReference type="InterPro" id="IPR015421">
    <property type="entry name" value="PyrdxlP-dep_Trfase_major"/>
</dbReference>
<dbReference type="EC" id="2.8.1.7" evidence="4"/>
<feature type="domain" description="Aminotransferase class V" evidence="9">
    <location>
        <begin position="24"/>
        <end position="393"/>
    </location>
</feature>
<evidence type="ECO:0000313" key="10">
    <source>
        <dbReference type="EMBL" id="KDS56838.1"/>
    </source>
</evidence>
<dbReference type="Proteomes" id="UP000027661">
    <property type="component" value="Unassembled WGS sequence"/>
</dbReference>
<accession>A0A069SQK4</accession>
<evidence type="ECO:0000256" key="7">
    <source>
        <dbReference type="ARBA" id="ARBA00022898"/>
    </source>
</evidence>
<dbReference type="EMBL" id="JNHM01000002">
    <property type="protein sequence ID" value="KDS56838.1"/>
    <property type="molecule type" value="Genomic_DNA"/>
</dbReference>
<dbReference type="InterPro" id="IPR016454">
    <property type="entry name" value="Cysteine_dSase"/>
</dbReference>
<keyword evidence="7" id="KW-0663">Pyridoxal phosphate</keyword>
<gene>
    <name evidence="10" type="primary">sufS</name>
    <name evidence="10" type="ORF">M099_0072</name>
</gene>
<evidence type="ECO:0000256" key="3">
    <source>
        <dbReference type="ARBA" id="ARBA00010447"/>
    </source>
</evidence>
<evidence type="ECO:0000256" key="4">
    <source>
        <dbReference type="ARBA" id="ARBA00012239"/>
    </source>
</evidence>
<keyword evidence="6" id="KW-0808">Transferase</keyword>
<protein>
    <recommendedName>
        <fullName evidence="5">Probable cysteine desulfurase</fullName>
        <ecNumber evidence="4">2.8.1.7</ecNumber>
    </recommendedName>
</protein>
<proteinExistence type="inferred from homology"/>
<organism evidence="10 11">
    <name type="scientific">Phocaeicola vulgatus str. 3975 RP4</name>
    <dbReference type="NCBI Taxonomy" id="1339352"/>
    <lineage>
        <taxon>Bacteria</taxon>
        <taxon>Pseudomonadati</taxon>
        <taxon>Bacteroidota</taxon>
        <taxon>Bacteroidia</taxon>
        <taxon>Bacteroidales</taxon>
        <taxon>Bacteroidaceae</taxon>
        <taxon>Phocaeicola</taxon>
    </lineage>
</organism>
<dbReference type="Pfam" id="PF00266">
    <property type="entry name" value="Aminotran_5"/>
    <property type="match status" value="1"/>
</dbReference>
<evidence type="ECO:0000256" key="8">
    <source>
        <dbReference type="ARBA" id="ARBA00050776"/>
    </source>
</evidence>
<evidence type="ECO:0000256" key="2">
    <source>
        <dbReference type="ARBA" id="ARBA00002824"/>
    </source>
</evidence>
<dbReference type="AlphaFoldDB" id="A0A069SQK4"/>
<dbReference type="InterPro" id="IPR000192">
    <property type="entry name" value="Aminotrans_V_dom"/>
</dbReference>
<comment type="similarity">
    <text evidence="3">Belongs to the class-V pyridoxal-phosphate-dependent aminotransferase family. Csd subfamily.</text>
</comment>
<dbReference type="Gene3D" id="3.90.1150.10">
    <property type="entry name" value="Aspartate Aminotransferase, domain 1"/>
    <property type="match status" value="1"/>
</dbReference>
<dbReference type="CDD" id="cd06453">
    <property type="entry name" value="SufS_like"/>
    <property type="match status" value="1"/>
</dbReference>
<dbReference type="GO" id="GO:0031071">
    <property type="term" value="F:cysteine desulfurase activity"/>
    <property type="evidence" value="ECO:0007669"/>
    <property type="project" value="UniProtKB-EC"/>
</dbReference>
<dbReference type="GO" id="GO:0006534">
    <property type="term" value="P:cysteine metabolic process"/>
    <property type="evidence" value="ECO:0007669"/>
    <property type="project" value="InterPro"/>
</dbReference>
<evidence type="ECO:0000256" key="5">
    <source>
        <dbReference type="ARBA" id="ARBA00021850"/>
    </source>
</evidence>
<dbReference type="PATRIC" id="fig|1339352.3.peg.70"/>
<dbReference type="PIRSF" id="PIRSF005572">
    <property type="entry name" value="NifS"/>
    <property type="match status" value="1"/>
</dbReference>
<reference evidence="10 11" key="1">
    <citation type="submission" date="2014-04" db="EMBL/GenBank/DDBJ databases">
        <authorList>
            <person name="Sears C."/>
            <person name="Carroll K."/>
            <person name="Sack B.R."/>
            <person name="Qadri F."/>
            <person name="Myers L.L."/>
            <person name="Chung G.-T."/>
            <person name="Escheverria P."/>
            <person name="Fraser C.M."/>
            <person name="Sadzewicz L."/>
            <person name="Shefchek K.A."/>
            <person name="Tallon L."/>
            <person name="Das S.P."/>
            <person name="Daugherty S."/>
            <person name="Mongodin E.F."/>
        </authorList>
    </citation>
    <scope>NUCLEOTIDE SEQUENCE [LARGE SCALE GENOMIC DNA]</scope>
    <source>
        <strain evidence="10 11">3975 RP4</strain>
    </source>
</reference>
<comment type="function">
    <text evidence="2">Catalyzes the removal of elemental sulfur and selenium atoms from L-cysteine, L-cystine, L-selenocysteine, and L-selenocystine to produce L-alanine.</text>
</comment>
<dbReference type="RefSeq" id="WP_032944190.1">
    <property type="nucleotide sequence ID" value="NZ_JNHM01000002.1"/>
</dbReference>
<comment type="catalytic activity">
    <reaction evidence="8">
        <text>(sulfur carrier)-H + L-cysteine = (sulfur carrier)-SH + L-alanine</text>
        <dbReference type="Rhea" id="RHEA:43892"/>
        <dbReference type="Rhea" id="RHEA-COMP:14737"/>
        <dbReference type="Rhea" id="RHEA-COMP:14739"/>
        <dbReference type="ChEBI" id="CHEBI:29917"/>
        <dbReference type="ChEBI" id="CHEBI:35235"/>
        <dbReference type="ChEBI" id="CHEBI:57972"/>
        <dbReference type="ChEBI" id="CHEBI:64428"/>
        <dbReference type="EC" id="2.8.1.7"/>
    </reaction>
</comment>
<dbReference type="SUPFAM" id="SSF53383">
    <property type="entry name" value="PLP-dependent transferases"/>
    <property type="match status" value="1"/>
</dbReference>
<comment type="cofactor">
    <cofactor evidence="1">
        <name>pyridoxal 5'-phosphate</name>
        <dbReference type="ChEBI" id="CHEBI:597326"/>
    </cofactor>
</comment>
<evidence type="ECO:0000313" key="11">
    <source>
        <dbReference type="Proteomes" id="UP000027661"/>
    </source>
</evidence>
<comment type="caution">
    <text evidence="10">The sequence shown here is derived from an EMBL/GenBank/DDBJ whole genome shotgun (WGS) entry which is preliminary data.</text>
</comment>
<dbReference type="InterPro" id="IPR015422">
    <property type="entry name" value="PyrdxlP-dep_Trfase_small"/>
</dbReference>
<dbReference type="InterPro" id="IPR015424">
    <property type="entry name" value="PyrdxlP-dep_Trfase"/>
</dbReference>
<dbReference type="PANTHER" id="PTHR43586:SF8">
    <property type="entry name" value="CYSTEINE DESULFURASE 1, CHLOROPLASTIC"/>
    <property type="match status" value="1"/>
</dbReference>
<sequence length="404" mass="45037">MYDIQKIREDFPILDREVYGKPLIYLDNGATTQKPRQVVEAITDEYYSVNANVHRGVHFLSQQATELHEASRETVRRFINARSSNEIVFTRGTTESINLLASSFADSQMKEGDEVIVSVMEHHSNIVPWQLQAARKGIVLKVIPMNDRGELLLDEYEKLFSERTKLVSFAHVSNVLGTVNPAKEMIATAHAHGVPVLIDGAQSVPHMKVDVQDLDADFFAFSGHKIYGPTGVGVLYGKEEWLGKLPPYQGGGEMIQSVSFEKTTFNELPFKFEAGTPDYIGTTALAKALDYVSAIGMENIAAHEHELTLYAMQRLKEINGMRIFGEAEHKSSVISFLVGNIHHLDMGTLLDRLGIAVRTGHHCAQPLMIRMGIEGTVRASFGLYNTKEEIDMLAAGIERVSRMF</sequence>
<dbReference type="NCBIfam" id="TIGR01979">
    <property type="entry name" value="sufS"/>
    <property type="match status" value="1"/>
</dbReference>
<dbReference type="InterPro" id="IPR010970">
    <property type="entry name" value="Cys_dSase_SufS"/>
</dbReference>
<name>A0A069SQK4_PHOVU</name>
<evidence type="ECO:0000256" key="1">
    <source>
        <dbReference type="ARBA" id="ARBA00001933"/>
    </source>
</evidence>
<dbReference type="GO" id="GO:0030170">
    <property type="term" value="F:pyridoxal phosphate binding"/>
    <property type="evidence" value="ECO:0007669"/>
    <property type="project" value="InterPro"/>
</dbReference>
<evidence type="ECO:0000256" key="6">
    <source>
        <dbReference type="ARBA" id="ARBA00022679"/>
    </source>
</evidence>
<dbReference type="Gene3D" id="3.40.640.10">
    <property type="entry name" value="Type I PLP-dependent aspartate aminotransferase-like (Major domain)"/>
    <property type="match status" value="1"/>
</dbReference>